<feature type="transmembrane region" description="Helical" evidence="1">
    <location>
        <begin position="77"/>
        <end position="97"/>
    </location>
</feature>
<feature type="transmembrane region" description="Helical" evidence="1">
    <location>
        <begin position="109"/>
        <end position="130"/>
    </location>
</feature>
<dbReference type="AlphaFoldDB" id="A0A8H6XLZ4"/>
<evidence type="ECO:0000313" key="2">
    <source>
        <dbReference type="EMBL" id="KAF7343703.1"/>
    </source>
</evidence>
<accession>A0A8H6XLZ4</accession>
<name>A0A8H6XLZ4_9AGAR</name>
<keyword evidence="1" id="KW-0472">Membrane</keyword>
<gene>
    <name evidence="2" type="ORF">MSAN_01950400</name>
</gene>
<keyword evidence="1" id="KW-0812">Transmembrane</keyword>
<dbReference type="OrthoDB" id="3351168at2759"/>
<evidence type="ECO:0000313" key="3">
    <source>
        <dbReference type="Proteomes" id="UP000623467"/>
    </source>
</evidence>
<organism evidence="2 3">
    <name type="scientific">Mycena sanguinolenta</name>
    <dbReference type="NCBI Taxonomy" id="230812"/>
    <lineage>
        <taxon>Eukaryota</taxon>
        <taxon>Fungi</taxon>
        <taxon>Dikarya</taxon>
        <taxon>Basidiomycota</taxon>
        <taxon>Agaricomycotina</taxon>
        <taxon>Agaricomycetes</taxon>
        <taxon>Agaricomycetidae</taxon>
        <taxon>Agaricales</taxon>
        <taxon>Marasmiineae</taxon>
        <taxon>Mycenaceae</taxon>
        <taxon>Mycena</taxon>
    </lineage>
</organism>
<reference evidence="2" key="1">
    <citation type="submission" date="2020-05" db="EMBL/GenBank/DDBJ databases">
        <title>Mycena genomes resolve the evolution of fungal bioluminescence.</title>
        <authorList>
            <person name="Tsai I.J."/>
        </authorList>
    </citation>
    <scope>NUCLEOTIDE SEQUENCE</scope>
    <source>
        <strain evidence="2">160909Yilan</strain>
    </source>
</reference>
<feature type="transmembrane region" description="Helical" evidence="1">
    <location>
        <begin position="48"/>
        <end position="71"/>
    </location>
</feature>
<protein>
    <submittedName>
        <fullName evidence="2">Uncharacterized protein</fullName>
    </submittedName>
</protein>
<proteinExistence type="predicted"/>
<comment type="caution">
    <text evidence="2">The sequence shown here is derived from an EMBL/GenBank/DDBJ whole genome shotgun (WGS) entry which is preliminary data.</text>
</comment>
<feature type="transmembrane region" description="Helical" evidence="1">
    <location>
        <begin position="6"/>
        <end position="27"/>
    </location>
</feature>
<evidence type="ECO:0000256" key="1">
    <source>
        <dbReference type="SAM" id="Phobius"/>
    </source>
</evidence>
<keyword evidence="1" id="KW-1133">Transmembrane helix</keyword>
<keyword evidence="3" id="KW-1185">Reference proteome</keyword>
<feature type="transmembrane region" description="Helical" evidence="1">
    <location>
        <begin position="501"/>
        <end position="520"/>
    </location>
</feature>
<dbReference type="EMBL" id="JACAZH010000022">
    <property type="protein sequence ID" value="KAF7343703.1"/>
    <property type="molecule type" value="Genomic_DNA"/>
</dbReference>
<dbReference type="Proteomes" id="UP000623467">
    <property type="component" value="Unassembled WGS sequence"/>
</dbReference>
<sequence length="585" mass="63974">MGWPGVVICGQIILQTVAWGFFCFLELRRGVALPSQWAAWAKANPHTVQWISTQIATILAFFSTLLFAWGVRQSITLHLHGDGMALVTFVSFIKISTRSLILNPRRRKLSLISIAIIILTGVQTAGWSALITPRAVVISTPLMGREINLSSPLFNQIHNDGLDWCVVHSTKQPAFIVSQLESGYTAVEGDLSFPTILTVMDQTFNSSTGGILPLNSLPINASALFQNATTIPATIIPTQDLPEALDSSYSFSQQGFTADVSCEFWDSEDETIPNLFWQNNTVSEWNGQQYYLPGNITFWSLYSDCEADYGGVYFNWSTAYTETEQPNYVLTIACPYQESYKLIFDGGRDGLYGFMGTTVCTVVPKITNVEVSYSDVINITTLPGDTIANITGAPALAALTTLFNMGYFSQSTVSNSMGDRLRSLITEQDGDIFMRNTTLRATEEFIRGVTEWSASVFRACLWSNGNFSDALPSITNLSASGTFYSDSIGWIHASPITWLELIPGTIVAILTIFTVVLGVAHHAGDVRGEFFDPSDALHLVTASASGGLNEVFTGPRQDAVRETENVNVRLGTIPGRGPVLIRSTT</sequence>